<keyword evidence="5" id="KW-1185">Reference proteome</keyword>
<reference evidence="2 4" key="1">
    <citation type="submission" date="2019-12" db="EMBL/GenBank/DDBJ databases">
        <title>Microbes associate with the intestines of laboratory mice.</title>
        <authorList>
            <person name="Navarre W."/>
            <person name="Wong E."/>
        </authorList>
    </citation>
    <scope>NUCLEOTIDE SEQUENCE [LARGE SCALE GENOMIC DNA]</scope>
    <source>
        <strain evidence="2 4">NM51_B2-22</strain>
    </source>
</reference>
<dbReference type="InterPro" id="IPR010982">
    <property type="entry name" value="Lambda_DNA-bd_dom_sf"/>
</dbReference>
<organism evidence="2 4">
    <name type="scientific">Streptococcus danieliae</name>
    <dbReference type="NCBI Taxonomy" id="747656"/>
    <lineage>
        <taxon>Bacteria</taxon>
        <taxon>Bacillati</taxon>
        <taxon>Bacillota</taxon>
        <taxon>Bacilli</taxon>
        <taxon>Lactobacillales</taxon>
        <taxon>Streptococcaceae</taxon>
        <taxon>Streptococcus</taxon>
    </lineage>
</organism>
<evidence type="ECO:0000313" key="4">
    <source>
        <dbReference type="Proteomes" id="UP000461595"/>
    </source>
</evidence>
<dbReference type="PROSITE" id="PS50943">
    <property type="entry name" value="HTH_CROC1"/>
    <property type="match status" value="1"/>
</dbReference>
<dbReference type="SMART" id="SM00530">
    <property type="entry name" value="HTH_XRE"/>
    <property type="match status" value="1"/>
</dbReference>
<dbReference type="SUPFAM" id="SSF47413">
    <property type="entry name" value="lambda repressor-like DNA-binding domains"/>
    <property type="match status" value="1"/>
</dbReference>
<dbReference type="OrthoDB" id="9805856at2"/>
<dbReference type="Proteomes" id="UP000461595">
    <property type="component" value="Unassembled WGS sequence"/>
</dbReference>
<name>A0A7X3G8I9_9STRE</name>
<accession>A0A7X3G8I9</accession>
<dbReference type="EMBL" id="JACBYG010000002">
    <property type="protein sequence ID" value="NYS48446.1"/>
    <property type="molecule type" value="Genomic_DNA"/>
</dbReference>
<dbReference type="InterPro" id="IPR001387">
    <property type="entry name" value="Cro/C1-type_HTH"/>
</dbReference>
<feature type="domain" description="HTH cro/C1-type" evidence="1">
    <location>
        <begin position="7"/>
        <end position="61"/>
    </location>
</feature>
<dbReference type="Proteomes" id="UP000563349">
    <property type="component" value="Unassembled WGS sequence"/>
</dbReference>
<dbReference type="RefSeq" id="WP_160332823.1">
    <property type="nucleotide sequence ID" value="NZ_CATKDJ010000113.1"/>
</dbReference>
<comment type="caution">
    <text evidence="2">The sequence shown here is derived from an EMBL/GenBank/DDBJ whole genome shotgun (WGS) entry which is preliminary data.</text>
</comment>
<dbReference type="Pfam" id="PF01381">
    <property type="entry name" value="HTH_3"/>
    <property type="match status" value="1"/>
</dbReference>
<dbReference type="CDD" id="cd00093">
    <property type="entry name" value="HTH_XRE"/>
    <property type="match status" value="1"/>
</dbReference>
<gene>
    <name evidence="2" type="ORF">E5983_05075</name>
    <name evidence="3" type="ORF">HZY93_00335</name>
</gene>
<dbReference type="GO" id="GO:0003677">
    <property type="term" value="F:DNA binding"/>
    <property type="evidence" value="ECO:0007669"/>
    <property type="project" value="InterPro"/>
</dbReference>
<protein>
    <submittedName>
        <fullName evidence="2">Helix-turn-helix domain-containing protein</fullName>
    </submittedName>
    <submittedName>
        <fullName evidence="3">Helix-turn-helix transcriptional regulator</fullName>
    </submittedName>
</protein>
<evidence type="ECO:0000259" key="1">
    <source>
        <dbReference type="PROSITE" id="PS50943"/>
    </source>
</evidence>
<proteinExistence type="predicted"/>
<reference evidence="3 5" key="2">
    <citation type="submission" date="2020-07" db="EMBL/GenBank/DDBJ databases">
        <title>MOT database genomes.</title>
        <authorList>
            <person name="Joseph S."/>
            <person name="Aduse-Opoku J."/>
            <person name="Hashim A."/>
            <person name="Wade W."/>
            <person name="Curtis M."/>
        </authorList>
    </citation>
    <scope>NUCLEOTIDE SEQUENCE [LARGE SCALE GENOMIC DNA]</scope>
    <source>
        <strain evidence="3 5">CCW311</strain>
    </source>
</reference>
<dbReference type="Gene3D" id="1.10.260.40">
    <property type="entry name" value="lambda repressor-like DNA-binding domains"/>
    <property type="match status" value="1"/>
</dbReference>
<evidence type="ECO:0000313" key="5">
    <source>
        <dbReference type="Proteomes" id="UP000563349"/>
    </source>
</evidence>
<evidence type="ECO:0000313" key="3">
    <source>
        <dbReference type="EMBL" id="NYS48446.1"/>
    </source>
</evidence>
<sequence length="93" mass="11236">MFDSKKLRKRRLELNLRQEDIYQILAVPRSLYAKWESGAQIPTYQQVLQLSKILSVEDTYLIDPKDIFNIYLKLSKKNKKKVVEFAYHLYRQQ</sequence>
<dbReference type="EMBL" id="WSRS01000038">
    <property type="protein sequence ID" value="MVX59017.1"/>
    <property type="molecule type" value="Genomic_DNA"/>
</dbReference>
<evidence type="ECO:0000313" key="2">
    <source>
        <dbReference type="EMBL" id="MVX59017.1"/>
    </source>
</evidence>
<dbReference type="AlphaFoldDB" id="A0A7X3G8I9"/>